<evidence type="ECO:0000313" key="1">
    <source>
        <dbReference type="EMBL" id="CAH1189912.1"/>
    </source>
</evidence>
<dbReference type="RefSeq" id="WP_236338163.1">
    <property type="nucleotide sequence ID" value="NZ_CAKMMF010000001.1"/>
</dbReference>
<reference evidence="1" key="1">
    <citation type="submission" date="2022-01" db="EMBL/GenBank/DDBJ databases">
        <authorList>
            <person name="Criscuolo A."/>
        </authorList>
    </citation>
    <scope>NUCLEOTIDE SEQUENCE</scope>
    <source>
        <strain evidence="1">CIP111893</strain>
    </source>
</reference>
<evidence type="ECO:0000313" key="2">
    <source>
        <dbReference type="Proteomes" id="UP000838686"/>
    </source>
</evidence>
<proteinExistence type="predicted"/>
<dbReference type="EMBL" id="CAKMMF010000001">
    <property type="protein sequence ID" value="CAH1189912.1"/>
    <property type="molecule type" value="Genomic_DNA"/>
</dbReference>
<gene>
    <name evidence="1" type="ORF">PAECIP111893_00010</name>
</gene>
<accession>A0ABM9BMF6</accession>
<dbReference type="Proteomes" id="UP000838686">
    <property type="component" value="Unassembled WGS sequence"/>
</dbReference>
<keyword evidence="2" id="KW-1185">Reference proteome</keyword>
<protein>
    <recommendedName>
        <fullName evidence="3">Normocyte-binding protein</fullName>
    </recommendedName>
</protein>
<organism evidence="1 2">
    <name type="scientific">Paenibacillus plantiphilus</name>
    <dbReference type="NCBI Taxonomy" id="2905650"/>
    <lineage>
        <taxon>Bacteria</taxon>
        <taxon>Bacillati</taxon>
        <taxon>Bacillota</taxon>
        <taxon>Bacilli</taxon>
        <taxon>Bacillales</taxon>
        <taxon>Paenibacillaceae</taxon>
        <taxon>Paenibacillus</taxon>
    </lineage>
</organism>
<evidence type="ECO:0008006" key="3">
    <source>
        <dbReference type="Google" id="ProtNLM"/>
    </source>
</evidence>
<name>A0ABM9BMF6_9BACL</name>
<sequence length="428" mass="49987">MKDIVLERLGRMEDLEGRRLLKGIMTSVFLNLVEHQEEMTRRLEQRVFDELEDLDDKNDIYVTLCAREDIDPIHEFLYPMLPSDVNPPSYDLTTIVSRLSRNEESTLFTMFMQCDYMSLKKLFESKRTFRGQLVTTGGRCAIEVRLQQNLTYVREIEKLYETFQKNGISWKTVNHPYAYKFVDIILTGCERTPDASEEIMEISVDCEEYERSKRLDVVPLWNIERLSLKNSGFPVPAMDRINYEHVLSLRKTGSQNGYLVDADESDIRYMKRSEDELTIVTPLERSGNWNVLKLTQPVPSRIGKLEYSLVSNRRSSDFIGSYARKQATVVRAKGEIMRIAHSFEAAEALEFVDASIQEKPGSEGQTYGMNPFISDHVRTEHDKRLLRLSFRRKPGKQWDEFIIYDLMSFLVSEVQMYFPEYKCEGVWA</sequence>
<comment type="caution">
    <text evidence="1">The sequence shown here is derived from an EMBL/GenBank/DDBJ whole genome shotgun (WGS) entry which is preliminary data.</text>
</comment>